<reference evidence="6 7" key="1">
    <citation type="journal article" date="2023" name="Commun. Biol.">
        <title>Reorganization of the ancestral sex-determining regions during the evolution of trioecy in Pleodorina starrii.</title>
        <authorList>
            <person name="Takahashi K."/>
            <person name="Suzuki S."/>
            <person name="Kawai-Toyooka H."/>
            <person name="Yamamoto K."/>
            <person name="Hamaji T."/>
            <person name="Ootsuki R."/>
            <person name="Yamaguchi H."/>
            <person name="Kawachi M."/>
            <person name="Higashiyama T."/>
            <person name="Nozaki H."/>
        </authorList>
    </citation>
    <scope>NUCLEOTIDE SEQUENCE [LARGE SCALE GENOMIC DNA]</scope>
    <source>
        <strain evidence="6 7">NIES-4479</strain>
    </source>
</reference>
<evidence type="ECO:0000313" key="6">
    <source>
        <dbReference type="EMBL" id="GLC47920.1"/>
    </source>
</evidence>
<feature type="region of interest" description="Disordered" evidence="3">
    <location>
        <begin position="827"/>
        <end position="846"/>
    </location>
</feature>
<feature type="transmembrane region" description="Helical" evidence="4">
    <location>
        <begin position="61"/>
        <end position="81"/>
    </location>
</feature>
<feature type="region of interest" description="Disordered" evidence="3">
    <location>
        <begin position="1383"/>
        <end position="1433"/>
    </location>
</feature>
<gene>
    <name evidence="6" type="primary">PLEST000498</name>
    <name evidence="6" type="ORF">PLESTB_000039800</name>
</gene>
<protein>
    <recommendedName>
        <fullName evidence="5">PAS domain-containing protein</fullName>
    </recommendedName>
</protein>
<comment type="caution">
    <text evidence="6">The sequence shown here is derived from an EMBL/GenBank/DDBJ whole genome shotgun (WGS) entry which is preliminary data.</text>
</comment>
<feature type="transmembrane region" description="Helical" evidence="4">
    <location>
        <begin position="301"/>
        <end position="320"/>
    </location>
</feature>
<dbReference type="InterPro" id="IPR000014">
    <property type="entry name" value="PAS"/>
</dbReference>
<dbReference type="Pfam" id="PF13426">
    <property type="entry name" value="PAS_9"/>
    <property type="match status" value="1"/>
</dbReference>
<evidence type="ECO:0000259" key="5">
    <source>
        <dbReference type="PROSITE" id="PS50112"/>
    </source>
</evidence>
<feature type="transmembrane region" description="Helical" evidence="4">
    <location>
        <begin position="153"/>
        <end position="174"/>
    </location>
</feature>
<feature type="region of interest" description="Disordered" evidence="3">
    <location>
        <begin position="1555"/>
        <end position="1608"/>
    </location>
</feature>
<feature type="region of interest" description="Disordered" evidence="3">
    <location>
        <begin position="1646"/>
        <end position="1673"/>
    </location>
</feature>
<sequence length="3335" mass="348504">MSGASVSSFGSAHASGVEGLRPPAAGEDDHPLDEPHTIQLGIFGVLYTVSKEKDLTSIKFAFFRLFLDFLQLWLLVVNPSYGWAINAHNRAWEVVSFIQLNAFLSNRGYNLFLGMFYVFVGLLGLNLALSVWVAHSFSNNRFEYVWPIRFLRWFGLIFYQVLDIATLTLLLVALDCNYFGVPDAVRFHNQEFPGVMCWSMPHIIHVVVSGSSIVLFVIMATAMVLSEMELNPLTRNYMAMAFTRDEGLGFAIKTIVTIASVMLSGSLKALSLVYLFFFAILFYTCVKWVPFIYSTLNYVRCATYGVVLYSSVLLVVLAFGPSDSGLHTTEQFQKRVTLALWVGMGPAALVGAAMCHLRLRHISVWVVEEFKEAEPGTNSKSIYRFTDAREVEIAARCCRRWVEDDTLEPEAVTLSEQIIKAGMIQLPQDPQMIILYSSFLIDVQGSYQSGYTQLQNAKKQSLGLLERFAIFSREQEHTQKASGATSGDAAVDLVSYVEFQRNHRLVVRAHKEALIAIRAFWGLLLRSTVDFNNLSKAVHRIEVSVKAAERAYRSVLVRHSGSARIVRLYGKFLETVKFDPWAAAKWYAEADRLEEEAEQSKEAMQLGGIETLLPKGNGADKGLSAIEGLAFICINAQGQIQVASPEANSLLGYGKNELKGRDLGIIMPHPFSERHTAYVRQYVHTGVSTMLGKNLEAMVVTKSRQVLAVRLHVTKISGLNEDSVFLGMIEPLPPSPDDARLWVVGTGMIVAADGELCDWLGYDATELAGKPLEELLVEKETVREAIKNWNRSLHGGGASRQQAGGHHQRHHRRSSNLGEGLLGAVMNLPSPSPLPPGATAAGGGAGAGVGADSLMSTVAAVGGGAPKQETSRGMAWLRRASMVEPALTLASQPATHGSTHIGGELPPTNMLPPMVLPRAAWRHKYLDPLEFETFIQPGAVGSVRVHSVIVRRVAIHQSVNLYRGRLPDPYYHEMLLVADHQGHVLHVTEALAAALGRTVEAIRAGGLAMLVPEPTGVLHGPWLRELSNPQSYGPLSNPQSKRPPYSCRSGISVSLCSYSEAQGPGVKQFRLAVTQRLAEGGGSKIHMVSLTPRTLDEALSERRMRLTLDMRGTIIDADGATPAELFGADPRALVGSCIAQLIDLLGQDDLYDEAFGALDPADPGSIPMQQKAAAAAAAGGCGLQQGGGVEGEDLVEEAARIFQAAYARRLSRALLQLAKRSADSPDCSWRVAVNLPPDEIALAELQHLAAAGALGPDDLALASQLTGVRRVPAVMKLRLVRRQRPPEQQQHQVSLQQQQQGRQPNRQHSILQRESGMAAAAARGGGGGGGGEYGGEYLGSGDISRGGSHLHHSSIADFTNGGGGGNGAVGAYSLLLQGAPHLRSSLRNGESPYTATGFSSQRQGGGGGRGGHDGYSGTGGEVPSVPQNSSGVGGFGSGAAVNFAPAPRPLQRAAGGSGDMRLVLPAPGESRNGYFGAAGGSVGFQLPRAVAADMRSPIRLDVFGGGGGGGGGGPGSVDSSADRRLNHAASTLGAAGQQGVWGPVMRAPVAPATAATAAAEEPADAERPPGVSFGGVGAGRQWARGSAGVGPVAEATEQPSSAGDSAAVALSEEDRAVLEQLASTVDETKLPSARVSFRAITGTAASAVPTAAPQSAGLSPRSTPKQLSPSTSTGVNVLATAVAATVERSNSTRMAAAGLPNSRSVNTTHRPSFNSTGTTVTYTPPSLTALPPASPMQPPPPMLPPSPPPPPQQQQPGQGSSAVLLQPPPPAAAAPMPGTTRQPPSQSPSRSAFVAPPQPSSTSSPQWQHQQQHYHQQELVGAERHLVGNTDSRVSAAAAAAAAAAAMTAGVLQSAALLNADPLAAAAAAAAAVSELLAPPSLVFEVELWRADLLSGVLEVDDKGKVLRTDGVCPLGQAGLVLGAGQGAIVGAQVSELVPLPGGSNGVAALLEAGTADSAVRGALKKRTARATRLGGTIVVPVRHQSDGCSMDVQVTVVRRPGPPGSAYLLLRPSTPTGAQMGFLRWLYYNDESGLMSATRRGTLQSTSAVGGSGGASGSGIRGGQAMSRVTSLDMMAAAAAAAAGGGGAAAAATGGITSPQPPLPSATGLASMILADKAAASVPAGVADSALLHSEILSFSAAAAVARTTGVSLLAATSAAALPPQPPLVQPIDPLPVSGSLRVAALRSSLIGVNGAVPSRLSIISMAGQQPAAPGGAAVADTYGPMEDIAAEVPGLASGVDTGAASAIGATVLTTTIETAVARNGSAAAGVDPEALARTVSQDTAFERGARGARTMESSNDDPLLQTAAPLHGASLGIPSSVTRTTAPQLPPTTPRQSASLLLLGAEQSGGSLLMGSTTRRSRMPDVRHSMVQSWVLSDGREHTPGDALGAADSQPETVLPSPELGVKGLLPQALPSPAGFQPNGGGGYGGGGDDDRMSGFADGDGRSSEDPGGSGGGGDGPAGEVGIGRGSGGGGGADDSTRDGDKEEVESEAGATVANYSVGKRFKKLYRILMSPLAMQPARRLRWRTLTAVVLILAAHTVTFTLLIVKLIQQQAAVEDLHSVANAARNVHEIAIGGRVLESLYSGKSYAPGLKTFGDPNPEALASAYGMVLEATTSLKKLHHGVYLGFRSLRRIPDSNGLRDIWDKPLLNMTLYYDLDDPEKPGMAYLPTAANNGTGLNTSGWLPSAVMPVGLWDAGNFYLSSAYDLISLGPNMSAQGSNFSDWSTWKIIHDNGVSVIFTAYLATLDALVGITVAESRSIYQLQLIVLCLEGGMLCILACIYMWIVAHQYSHKRHDLYEVFLAIPIGVTRGLANMSLNLEAVNEDEDSDSDLAPQDAAAAAGGGNTIMTTAIDSETMLTDGAVKAAAAGGDRRSVAGAVAAAMQQRRRASFTLGLKTLSSGNGDDFGDGGGADGSLRGGGATAAATGVVGAISTRLHAVPSIVASLAIWRRRARVAPHSSSGPPSGLGGRPKRRLLESHKLAYKLVAPFIMWGAAIIVVNLVGYYHLKALTAPIATLNIVNVVIIRFHRLQFFVLEVAAALTAALCNMLKPTLAAELAAWRLEYHAMLYGNEQVTSKQDDAHFRLATTGVLFGGYDTPAALLFHTGSCLAMDPADCQPPDSPYYQATRNGLDVLMKASLVHVDSLVNQPPEVSGLNSSEFRFLWTIGLTDAKGGLMQVGDVFLHAVHDSYGVVVIQQIVMFVCAWVFTMLFLMVQLRPLVRSAENEMRRVAELLSQLPPEVDCEGMVTAVVLHGEQLQQHGAKGKGAGGGGGGGGLTTANYGFAGSAGAGGIGKQGHLSDMGAAALTLVRRKSSMGGGLIRGDAANAKEAD</sequence>
<feature type="compositionally biased region" description="Low complexity" evidence="3">
    <location>
        <begin position="1800"/>
        <end position="1814"/>
    </location>
</feature>
<dbReference type="InterPro" id="IPR057352">
    <property type="entry name" value="TPR_TmcB/C"/>
</dbReference>
<evidence type="ECO:0000256" key="4">
    <source>
        <dbReference type="SAM" id="Phobius"/>
    </source>
</evidence>
<dbReference type="EMBL" id="BRXU01000001">
    <property type="protein sequence ID" value="GLC47920.1"/>
    <property type="molecule type" value="Genomic_DNA"/>
</dbReference>
<keyword evidence="2" id="KW-0716">Sensory transduction</keyword>
<dbReference type="SUPFAM" id="SSF55785">
    <property type="entry name" value="PYP-like sensor domain (PAS domain)"/>
    <property type="match status" value="1"/>
</dbReference>
<feature type="transmembrane region" description="Helical" evidence="4">
    <location>
        <begin position="3194"/>
        <end position="3216"/>
    </location>
</feature>
<dbReference type="InterPro" id="IPR052994">
    <property type="entry name" value="Tiny_macrocysts_regulators"/>
</dbReference>
<feature type="compositionally biased region" description="Polar residues" evidence="3">
    <location>
        <begin position="1701"/>
        <end position="1722"/>
    </location>
</feature>
<accession>A0A9W6B9W6</accession>
<keyword evidence="4" id="KW-0472">Membrane</keyword>
<dbReference type="Gene3D" id="3.30.450.20">
    <property type="entry name" value="PAS domain"/>
    <property type="match status" value="1"/>
</dbReference>
<feature type="region of interest" description="Disordered" evidence="3">
    <location>
        <begin position="1282"/>
        <end position="1327"/>
    </location>
</feature>
<evidence type="ECO:0000313" key="7">
    <source>
        <dbReference type="Proteomes" id="UP001165080"/>
    </source>
</evidence>
<dbReference type="SMART" id="SM00091">
    <property type="entry name" value="PAS"/>
    <property type="match status" value="3"/>
</dbReference>
<keyword evidence="4" id="KW-1133">Transmembrane helix</keyword>
<keyword evidence="4" id="KW-0812">Transmembrane</keyword>
<evidence type="ECO:0000256" key="2">
    <source>
        <dbReference type="ARBA" id="ARBA00022606"/>
    </source>
</evidence>
<dbReference type="Pfam" id="PF25474">
    <property type="entry name" value="TPR_TmcB"/>
    <property type="match status" value="1"/>
</dbReference>
<keyword evidence="1" id="KW-0157">Chromophore</keyword>
<feature type="transmembrane region" description="Helical" evidence="4">
    <location>
        <begin position="2985"/>
        <end position="3003"/>
    </location>
</feature>
<feature type="transmembrane region" description="Helical" evidence="4">
    <location>
        <begin position="2765"/>
        <end position="2789"/>
    </location>
</feature>
<dbReference type="PANTHER" id="PTHR31600:SF2">
    <property type="entry name" value="GAMETE ENRICHED GENE 10 PROTEIN-RELATED"/>
    <property type="match status" value="1"/>
</dbReference>
<dbReference type="Proteomes" id="UP001165080">
    <property type="component" value="Unassembled WGS sequence"/>
</dbReference>
<dbReference type="PANTHER" id="PTHR31600">
    <property type="entry name" value="TINY MACROCYSTS PROTEIN B-RELATED"/>
    <property type="match status" value="1"/>
</dbReference>
<keyword evidence="1" id="KW-0675">Receptor</keyword>
<dbReference type="NCBIfam" id="TIGR00229">
    <property type="entry name" value="sensory_box"/>
    <property type="match status" value="1"/>
</dbReference>
<feature type="transmembrane region" description="Helical" evidence="4">
    <location>
        <begin position="3036"/>
        <end position="3054"/>
    </location>
</feature>
<dbReference type="CDD" id="cd00130">
    <property type="entry name" value="PAS"/>
    <property type="match status" value="1"/>
</dbReference>
<feature type="compositionally biased region" description="Gly residues" evidence="3">
    <location>
        <begin position="2454"/>
        <end position="2479"/>
    </location>
</feature>
<dbReference type="GO" id="GO:0009881">
    <property type="term" value="F:photoreceptor activity"/>
    <property type="evidence" value="ECO:0007669"/>
    <property type="project" value="UniProtKB-KW"/>
</dbReference>
<feature type="region of interest" description="Disordered" evidence="3">
    <location>
        <begin position="1693"/>
        <end position="1815"/>
    </location>
</feature>
<feature type="transmembrane region" description="Helical" evidence="4">
    <location>
        <begin position="247"/>
        <end position="265"/>
    </location>
</feature>
<feature type="region of interest" description="Disordered" evidence="3">
    <location>
        <begin position="790"/>
        <end position="814"/>
    </location>
</feature>
<feature type="compositionally biased region" description="Gly residues" evidence="3">
    <location>
        <begin position="2424"/>
        <end position="2433"/>
    </location>
</feature>
<keyword evidence="1" id="KW-0600">Photoreceptor protein</keyword>
<feature type="transmembrane region" description="Helical" evidence="4">
    <location>
        <begin position="203"/>
        <end position="226"/>
    </location>
</feature>
<evidence type="ECO:0000256" key="3">
    <source>
        <dbReference type="SAM" id="MobiDB-lite"/>
    </source>
</evidence>
<feature type="transmembrane region" description="Helical" evidence="4">
    <location>
        <begin position="3009"/>
        <end position="3029"/>
    </location>
</feature>
<feature type="compositionally biased region" description="Low complexity" evidence="3">
    <location>
        <begin position="1286"/>
        <end position="1307"/>
    </location>
</feature>
<feature type="compositionally biased region" description="Gly residues" evidence="3">
    <location>
        <begin position="1403"/>
        <end position="1420"/>
    </location>
</feature>
<dbReference type="InterPro" id="IPR035965">
    <property type="entry name" value="PAS-like_dom_sf"/>
</dbReference>
<feature type="domain" description="PAS" evidence="5">
    <location>
        <begin position="634"/>
        <end position="686"/>
    </location>
</feature>
<evidence type="ECO:0000256" key="1">
    <source>
        <dbReference type="ARBA" id="ARBA00022543"/>
    </source>
</evidence>
<feature type="compositionally biased region" description="Polar residues" evidence="3">
    <location>
        <begin position="1385"/>
        <end position="1402"/>
    </location>
</feature>
<feature type="transmembrane region" description="Helical" evidence="4">
    <location>
        <begin position="2739"/>
        <end position="2759"/>
    </location>
</feature>
<feature type="region of interest" description="Disordered" evidence="3">
    <location>
        <begin position="2381"/>
        <end position="2496"/>
    </location>
</feature>
<feature type="transmembrane region" description="Helical" evidence="4">
    <location>
        <begin position="111"/>
        <end position="133"/>
    </location>
</feature>
<feature type="transmembrane region" description="Helical" evidence="4">
    <location>
        <begin position="271"/>
        <end position="289"/>
    </location>
</feature>
<feature type="compositionally biased region" description="Low complexity" evidence="3">
    <location>
        <begin position="1773"/>
        <end position="1791"/>
    </location>
</feature>
<feature type="compositionally biased region" description="Polar residues" evidence="3">
    <location>
        <begin position="1652"/>
        <end position="1672"/>
    </location>
</feature>
<proteinExistence type="predicted"/>
<organism evidence="6 7">
    <name type="scientific">Pleodorina starrii</name>
    <dbReference type="NCBI Taxonomy" id="330485"/>
    <lineage>
        <taxon>Eukaryota</taxon>
        <taxon>Viridiplantae</taxon>
        <taxon>Chlorophyta</taxon>
        <taxon>core chlorophytes</taxon>
        <taxon>Chlorophyceae</taxon>
        <taxon>CS clade</taxon>
        <taxon>Chlamydomonadales</taxon>
        <taxon>Volvocaceae</taxon>
        <taxon>Pleodorina</taxon>
    </lineage>
</organism>
<feature type="compositionally biased region" description="Pro residues" evidence="3">
    <location>
        <begin position="1732"/>
        <end position="1753"/>
    </location>
</feature>
<name>A0A9W6B9W6_9CHLO</name>
<feature type="transmembrane region" description="Helical" evidence="4">
    <location>
        <begin position="2529"/>
        <end position="2551"/>
    </location>
</feature>
<feature type="compositionally biased region" description="Basic and acidic residues" evidence="3">
    <location>
        <begin position="2435"/>
        <end position="2451"/>
    </location>
</feature>
<dbReference type="PROSITE" id="PS50112">
    <property type="entry name" value="PAS"/>
    <property type="match status" value="1"/>
</dbReference>
<keyword evidence="7" id="KW-1185">Reference proteome</keyword>